<dbReference type="GO" id="GO:0005886">
    <property type="term" value="C:plasma membrane"/>
    <property type="evidence" value="ECO:0007669"/>
    <property type="project" value="TreeGrafter"/>
</dbReference>
<dbReference type="InterPro" id="IPR003439">
    <property type="entry name" value="ABC_transporter-like_ATP-bd"/>
</dbReference>
<dbReference type="KEGG" id="nga:Ngar_c25070"/>
<dbReference type="RefSeq" id="WP_015019965.1">
    <property type="nucleotide sequence ID" value="NC_018719.1"/>
</dbReference>
<dbReference type="BioCyc" id="CNIT1237085:G1324-2506-MONOMER"/>
<feature type="domain" description="ABC transporter" evidence="4">
    <location>
        <begin position="13"/>
        <end position="237"/>
    </location>
</feature>
<protein>
    <submittedName>
        <fullName evidence="5">ABC efflux transporter, ATP-binding protein</fullName>
    </submittedName>
</protein>
<dbReference type="EMBL" id="CP002408">
    <property type="protein sequence ID" value="AFU59430.1"/>
    <property type="molecule type" value="Genomic_DNA"/>
</dbReference>
<accession>K0IHK5</accession>
<dbReference type="AlphaFoldDB" id="K0IHK5"/>
<dbReference type="PROSITE" id="PS50893">
    <property type="entry name" value="ABC_TRANSPORTER_2"/>
    <property type="match status" value="1"/>
</dbReference>
<gene>
    <name evidence="5" type="ordered locus">Ngar_c25070</name>
</gene>
<proteinExistence type="predicted"/>
<dbReference type="InterPro" id="IPR017871">
    <property type="entry name" value="ABC_transporter-like_CS"/>
</dbReference>
<dbReference type="FunCoup" id="K0IHK5">
    <property type="interactions" value="26"/>
</dbReference>
<dbReference type="GO" id="GO:0098796">
    <property type="term" value="C:membrane protein complex"/>
    <property type="evidence" value="ECO:0007669"/>
    <property type="project" value="UniProtKB-ARBA"/>
</dbReference>
<keyword evidence="1" id="KW-0813">Transport</keyword>
<keyword evidence="6" id="KW-1185">Reference proteome</keyword>
<dbReference type="GO" id="GO:0016887">
    <property type="term" value="F:ATP hydrolysis activity"/>
    <property type="evidence" value="ECO:0007669"/>
    <property type="project" value="InterPro"/>
</dbReference>
<evidence type="ECO:0000256" key="3">
    <source>
        <dbReference type="ARBA" id="ARBA00022840"/>
    </source>
</evidence>
<dbReference type="OrthoDB" id="31298at2157"/>
<dbReference type="GeneID" id="13794525"/>
<dbReference type="CDD" id="cd03255">
    <property type="entry name" value="ABC_MJ0796_LolCDE_FtsE"/>
    <property type="match status" value="1"/>
</dbReference>
<dbReference type="PROSITE" id="PS00211">
    <property type="entry name" value="ABC_TRANSPORTER_1"/>
    <property type="match status" value="1"/>
</dbReference>
<evidence type="ECO:0000256" key="2">
    <source>
        <dbReference type="ARBA" id="ARBA00022741"/>
    </source>
</evidence>
<evidence type="ECO:0000256" key="1">
    <source>
        <dbReference type="ARBA" id="ARBA00022448"/>
    </source>
</evidence>
<dbReference type="FunFam" id="3.40.50.300:FF:000032">
    <property type="entry name" value="Export ABC transporter ATP-binding protein"/>
    <property type="match status" value="1"/>
</dbReference>
<dbReference type="GO" id="GO:0005524">
    <property type="term" value="F:ATP binding"/>
    <property type="evidence" value="ECO:0007669"/>
    <property type="project" value="UniProtKB-KW"/>
</dbReference>
<organism evidence="5 6">
    <name type="scientific">Nitrososphaera gargensis (strain Ga9.2)</name>
    <dbReference type="NCBI Taxonomy" id="1237085"/>
    <lineage>
        <taxon>Archaea</taxon>
        <taxon>Nitrososphaerota</taxon>
        <taxon>Nitrososphaeria</taxon>
        <taxon>Nitrososphaerales</taxon>
        <taxon>Nitrososphaeraceae</taxon>
        <taxon>Nitrososphaera</taxon>
    </lineage>
</organism>
<sequence>MNTNNGSDDSVVLKVENIVKIFESAAGRVAALRGVNLSIRKGEFVSIVGPSGSGKSTLLNMIGALDRPTSGRVIINGVDVFSLSDGELATMRNHLIGFIFQSYNLINRTTVLKNVELPAILSGMDGSKMQQRAIKLLDVLGISNKADFKPTSLSGGQQQRVAIARALMNDPAIILADEPTGNLDTKTGNEVFDLLKMLSNKFRRTIVMVTHNPELAEATDRAIYIRDGTVEKEVAYH</sequence>
<dbReference type="InterPro" id="IPR015854">
    <property type="entry name" value="ABC_transpr_LolD-like"/>
</dbReference>
<dbReference type="PANTHER" id="PTHR24220:SF86">
    <property type="entry name" value="ABC TRANSPORTER ABCH.1"/>
    <property type="match status" value="1"/>
</dbReference>
<dbReference type="InParanoid" id="K0IHK5"/>
<dbReference type="Pfam" id="PF00005">
    <property type="entry name" value="ABC_tran"/>
    <property type="match status" value="1"/>
</dbReference>
<keyword evidence="3 5" id="KW-0067">ATP-binding</keyword>
<evidence type="ECO:0000313" key="6">
    <source>
        <dbReference type="Proteomes" id="UP000008037"/>
    </source>
</evidence>
<dbReference type="HOGENOM" id="CLU_000604_1_22_2"/>
<dbReference type="SMART" id="SM00382">
    <property type="entry name" value="AAA"/>
    <property type="match status" value="1"/>
</dbReference>
<dbReference type="PANTHER" id="PTHR24220">
    <property type="entry name" value="IMPORT ATP-BINDING PROTEIN"/>
    <property type="match status" value="1"/>
</dbReference>
<reference evidence="5 6" key="1">
    <citation type="journal article" date="2012" name="Environ. Microbiol.">
        <title>The genome of the ammonia-oxidizing Candidatus Nitrososphaera gargensis: insights into metabolic versatility and environmental adaptations.</title>
        <authorList>
            <person name="Spang A."/>
            <person name="Poehlein A."/>
            <person name="Offre P."/>
            <person name="Zumbragel S."/>
            <person name="Haider S."/>
            <person name="Rychlik N."/>
            <person name="Nowka B."/>
            <person name="Schmeisser C."/>
            <person name="Lebedeva E.V."/>
            <person name="Rattei T."/>
            <person name="Bohm C."/>
            <person name="Schmid M."/>
            <person name="Galushko A."/>
            <person name="Hatzenpichler R."/>
            <person name="Weinmaier T."/>
            <person name="Daniel R."/>
            <person name="Schleper C."/>
            <person name="Spieck E."/>
            <person name="Streit W."/>
            <person name="Wagner M."/>
        </authorList>
    </citation>
    <scope>NUCLEOTIDE SEQUENCE [LARGE SCALE GENOMIC DNA]</scope>
    <source>
        <strain evidence="6">Ga9.2</strain>
    </source>
</reference>
<name>K0IHK5_NITGG</name>
<dbReference type="InterPro" id="IPR003593">
    <property type="entry name" value="AAA+_ATPase"/>
</dbReference>
<evidence type="ECO:0000313" key="5">
    <source>
        <dbReference type="EMBL" id="AFU59430.1"/>
    </source>
</evidence>
<dbReference type="SUPFAM" id="SSF52540">
    <property type="entry name" value="P-loop containing nucleoside triphosphate hydrolases"/>
    <property type="match status" value="1"/>
</dbReference>
<dbReference type="InterPro" id="IPR017911">
    <property type="entry name" value="MacB-like_ATP-bd"/>
</dbReference>
<dbReference type="GO" id="GO:0022857">
    <property type="term" value="F:transmembrane transporter activity"/>
    <property type="evidence" value="ECO:0007669"/>
    <property type="project" value="TreeGrafter"/>
</dbReference>
<evidence type="ECO:0000259" key="4">
    <source>
        <dbReference type="PROSITE" id="PS50893"/>
    </source>
</evidence>
<dbReference type="STRING" id="1237085.Ngar_c25070"/>
<dbReference type="Proteomes" id="UP000008037">
    <property type="component" value="Chromosome"/>
</dbReference>
<keyword evidence="2" id="KW-0547">Nucleotide-binding</keyword>
<dbReference type="Gene3D" id="3.40.50.300">
    <property type="entry name" value="P-loop containing nucleotide triphosphate hydrolases"/>
    <property type="match status" value="1"/>
</dbReference>
<dbReference type="InterPro" id="IPR027417">
    <property type="entry name" value="P-loop_NTPase"/>
</dbReference>